<feature type="region of interest" description="Disordered" evidence="1">
    <location>
        <begin position="410"/>
        <end position="434"/>
    </location>
</feature>
<dbReference type="Proteomes" id="UP000226431">
    <property type="component" value="Unassembled WGS sequence"/>
</dbReference>
<dbReference type="SFLD" id="SFLDS00003">
    <property type="entry name" value="Haloacid_Dehalogenase"/>
    <property type="match status" value="1"/>
</dbReference>
<evidence type="ECO:0000313" key="2">
    <source>
        <dbReference type="EMBL" id="PHH78442.1"/>
    </source>
</evidence>
<dbReference type="PANTHER" id="PTHR43611">
    <property type="entry name" value="ALPHA-D-GLUCOSE 1-PHOSPHATE PHOSPHATASE"/>
    <property type="match status" value="1"/>
</dbReference>
<proteinExistence type="predicted"/>
<protein>
    <submittedName>
        <fullName evidence="2">Uncharacterized protein</fullName>
    </submittedName>
</protein>
<dbReference type="SUPFAM" id="SSF56784">
    <property type="entry name" value="HAD-like"/>
    <property type="match status" value="1"/>
</dbReference>
<accession>A0A2C5ZFE9</accession>
<dbReference type="InterPro" id="IPR023214">
    <property type="entry name" value="HAD_sf"/>
</dbReference>
<dbReference type="AlphaFoldDB" id="A0A2C5ZFE9"/>
<organism evidence="2 3">
    <name type="scientific">Ophiocordyceps camponoti-rufipedis</name>
    <dbReference type="NCBI Taxonomy" id="2004952"/>
    <lineage>
        <taxon>Eukaryota</taxon>
        <taxon>Fungi</taxon>
        <taxon>Dikarya</taxon>
        <taxon>Ascomycota</taxon>
        <taxon>Pezizomycotina</taxon>
        <taxon>Sordariomycetes</taxon>
        <taxon>Hypocreomycetidae</taxon>
        <taxon>Hypocreales</taxon>
        <taxon>Ophiocordycipitaceae</taxon>
        <taxon>Ophiocordyceps</taxon>
    </lineage>
</organism>
<dbReference type="GO" id="GO:0016791">
    <property type="term" value="F:phosphatase activity"/>
    <property type="evidence" value="ECO:0007669"/>
    <property type="project" value="UniProtKB-ARBA"/>
</dbReference>
<dbReference type="InterPro" id="IPR023198">
    <property type="entry name" value="PGP-like_dom2"/>
</dbReference>
<evidence type="ECO:0000313" key="3">
    <source>
        <dbReference type="Proteomes" id="UP000226431"/>
    </source>
</evidence>
<dbReference type="Gene3D" id="3.40.50.1000">
    <property type="entry name" value="HAD superfamily/HAD-like"/>
    <property type="match status" value="1"/>
</dbReference>
<dbReference type="InterPro" id="IPR036412">
    <property type="entry name" value="HAD-like_sf"/>
</dbReference>
<evidence type="ECO:0000256" key="1">
    <source>
        <dbReference type="SAM" id="MobiDB-lite"/>
    </source>
</evidence>
<gene>
    <name evidence="2" type="ORF">CDD80_6849</name>
</gene>
<dbReference type="STRING" id="2004952.A0A2C5ZFE9"/>
<feature type="compositionally biased region" description="Basic and acidic residues" evidence="1">
    <location>
        <begin position="423"/>
        <end position="434"/>
    </location>
</feature>
<dbReference type="Gene3D" id="1.10.150.240">
    <property type="entry name" value="Putative phosphatase, domain 2"/>
    <property type="match status" value="1"/>
</dbReference>
<dbReference type="EMBL" id="NJES01000079">
    <property type="protein sequence ID" value="PHH78442.1"/>
    <property type="molecule type" value="Genomic_DNA"/>
</dbReference>
<reference evidence="2 3" key="1">
    <citation type="submission" date="2017-06" db="EMBL/GenBank/DDBJ databases">
        <title>Ant-infecting Ophiocordyceps genomes reveal a high diversity of potential behavioral manipulation genes and a possible major role for enterotoxins.</title>
        <authorList>
            <person name="De Bekker C."/>
            <person name="Evans H.C."/>
            <person name="Brachmann A."/>
            <person name="Hughes D.P."/>
        </authorList>
    </citation>
    <scope>NUCLEOTIDE SEQUENCE [LARGE SCALE GENOMIC DNA]</scope>
    <source>
        <strain evidence="2 3">Map16</strain>
    </source>
</reference>
<name>A0A2C5ZFE9_9HYPO</name>
<dbReference type="PANTHER" id="PTHR43611:SF3">
    <property type="entry name" value="FLAVIN MONONUCLEOTIDE HYDROLASE 1, CHLOROPLATIC"/>
    <property type="match status" value="1"/>
</dbReference>
<dbReference type="CDD" id="cd02603">
    <property type="entry name" value="HAD_sEH-N_like"/>
    <property type="match status" value="1"/>
</dbReference>
<dbReference type="InterPro" id="IPR006439">
    <property type="entry name" value="HAD-SF_hydro_IA"/>
</dbReference>
<dbReference type="OrthoDB" id="2012566at2759"/>
<sequence>MAPHEYTSLVLDLGGVFAIYSPQVQSTSLTTRQIQNVLDSPCWHEFERGIISREECYAQLTATFKIHLDDWQLVIKLMVEELKINVELIAAVRSLKKAHPKLRVYGLSNIAQPDLEFMKTLIQSWGIFDEFYASSDSGHRKPEAGIYKYFLDRSGERARDCIFVDDKLENVITARILGFREVLFKDTKSVVRELHNLLDKDPVARGMAFLRSHAGDLFCETTSGEKHVENYSQLLILQNTGDRTLVTLEHKGRPTWNYFIGPPVFAGAVYPDDSDTTSLAMSILDDVSSEDKKLAMESILSHLSPDGLPICASVFRFFCANGRRQDLPAVYDYLYDILSSKAYLLGSRYYESPDWFLFNMADLCCRCSPDQDLEEMRDLVERRVSERAGCDQNDWRMGQTSSACLTLSNWTGGGNNASSGDAVKSRKGWEAEES</sequence>
<dbReference type="SFLD" id="SFLDG01129">
    <property type="entry name" value="C1.5:_HAD__Beta-PGM__Phosphata"/>
    <property type="match status" value="1"/>
</dbReference>
<comment type="caution">
    <text evidence="2">The sequence shown here is derived from an EMBL/GenBank/DDBJ whole genome shotgun (WGS) entry which is preliminary data.</text>
</comment>
<keyword evidence="3" id="KW-1185">Reference proteome</keyword>
<dbReference type="NCBIfam" id="TIGR01509">
    <property type="entry name" value="HAD-SF-IA-v3"/>
    <property type="match status" value="1"/>
</dbReference>